<protein>
    <submittedName>
        <fullName evidence="2">Uncharacterized protein</fullName>
    </submittedName>
</protein>
<dbReference type="AlphaFoldDB" id="A0A136J184"/>
<evidence type="ECO:0000256" key="1">
    <source>
        <dbReference type="SAM" id="MobiDB-lite"/>
    </source>
</evidence>
<name>A0A136J184_9PEZI</name>
<organism evidence="2 3">
    <name type="scientific">Microdochium bolleyi</name>
    <dbReference type="NCBI Taxonomy" id="196109"/>
    <lineage>
        <taxon>Eukaryota</taxon>
        <taxon>Fungi</taxon>
        <taxon>Dikarya</taxon>
        <taxon>Ascomycota</taxon>
        <taxon>Pezizomycotina</taxon>
        <taxon>Sordariomycetes</taxon>
        <taxon>Xylariomycetidae</taxon>
        <taxon>Xylariales</taxon>
        <taxon>Microdochiaceae</taxon>
        <taxon>Microdochium</taxon>
    </lineage>
</organism>
<feature type="compositionally biased region" description="Acidic residues" evidence="1">
    <location>
        <begin position="205"/>
        <end position="217"/>
    </location>
</feature>
<dbReference type="Proteomes" id="UP000070501">
    <property type="component" value="Unassembled WGS sequence"/>
</dbReference>
<dbReference type="Gene3D" id="1.25.40.10">
    <property type="entry name" value="Tetratricopeptide repeat domain"/>
    <property type="match status" value="1"/>
</dbReference>
<evidence type="ECO:0000313" key="3">
    <source>
        <dbReference type="Proteomes" id="UP000070501"/>
    </source>
</evidence>
<proteinExistence type="predicted"/>
<feature type="region of interest" description="Disordered" evidence="1">
    <location>
        <begin position="1"/>
        <end position="22"/>
    </location>
</feature>
<feature type="compositionally biased region" description="Low complexity" evidence="1">
    <location>
        <begin position="182"/>
        <end position="194"/>
    </location>
</feature>
<evidence type="ECO:0000313" key="2">
    <source>
        <dbReference type="EMBL" id="KXJ90829.1"/>
    </source>
</evidence>
<dbReference type="SUPFAM" id="SSF48452">
    <property type="entry name" value="TPR-like"/>
    <property type="match status" value="1"/>
</dbReference>
<accession>A0A136J184</accession>
<feature type="region of interest" description="Disordered" evidence="1">
    <location>
        <begin position="179"/>
        <end position="218"/>
    </location>
</feature>
<dbReference type="InParanoid" id="A0A136J184"/>
<dbReference type="EMBL" id="KQ964251">
    <property type="protein sequence ID" value="KXJ90829.1"/>
    <property type="molecule type" value="Genomic_DNA"/>
</dbReference>
<sequence>MVRRKDFLGAAKPKGKKEQRLETADDFLQAGVEHEEAAGKWRAGDAAKSMRFFQRAIEVYEQGLQTSPNNLDLAYNKARVQLEICTHPALVSQLKQPLLEALQIALASHRHALQLSPENIDTLFNTSQVLRSIAEEVAGADDLPSAEAIKLLEEAWELQRKCFEIQKVRYLESQEEERLANEQAAAEATQDSAAPGSAEAQGDNGGDDGEGGEEEEQWVSVVEPVTKDTLIDTVVAQLETLTTLCSILTDAPDSAPPSALSFAEKHSSDLIQTLPELTHDKADRLQEITLARANFVSSLLSAGTRAGKLEPATYKTELDAVFAAPELQTPAPSVDVLLAHAKALIALSSAFRDNYAYDPAATAPGRWNALTQASERLTAASKTAGIDQSDLATTHLLRGDCSMYLHNLQYPPASHKPAADRAPQLLKNAEIFYRNAQKLSAEAEEKGVAGVRSSVAGLLQEQGQVYSVDKVLSGCPQGQQWAIEQLEDMMAEGLLPPHPQMG</sequence>
<keyword evidence="3" id="KW-1185">Reference proteome</keyword>
<dbReference type="InterPro" id="IPR011990">
    <property type="entry name" value="TPR-like_helical_dom_sf"/>
</dbReference>
<dbReference type="OrthoDB" id="5328412at2759"/>
<reference evidence="3" key="1">
    <citation type="submission" date="2016-02" db="EMBL/GenBank/DDBJ databases">
        <title>Draft genome sequence of Microdochium bolleyi, a fungal endophyte of beachgrass.</title>
        <authorList>
            <consortium name="DOE Joint Genome Institute"/>
            <person name="David A.S."/>
            <person name="May G."/>
            <person name="Haridas S."/>
            <person name="Lim J."/>
            <person name="Wang M."/>
            <person name="Labutti K."/>
            <person name="Lipzen A."/>
            <person name="Barry K."/>
            <person name="Grigoriev I.V."/>
        </authorList>
    </citation>
    <scope>NUCLEOTIDE SEQUENCE [LARGE SCALE GENOMIC DNA]</scope>
    <source>
        <strain evidence="3">J235TASD1</strain>
    </source>
</reference>
<gene>
    <name evidence="2" type="ORF">Micbo1qcDRAFT_119600</name>
</gene>